<dbReference type="PANTHER" id="PTHR37822:SF2">
    <property type="entry name" value="SPORE PHOTOPRODUCT LYASE"/>
    <property type="match status" value="1"/>
</dbReference>
<reference evidence="2 3" key="1">
    <citation type="submission" date="2020-08" db="EMBL/GenBank/DDBJ databases">
        <title>The Agave Microbiome: Exploring the role of microbial communities in plant adaptations to desert environments.</title>
        <authorList>
            <person name="Partida-Martinez L.P."/>
        </authorList>
    </citation>
    <scope>NUCLEOTIDE SEQUENCE [LARGE SCALE GENOMIC DNA]</scope>
    <source>
        <strain evidence="2 3">RAS26</strain>
    </source>
</reference>
<feature type="compositionally biased region" description="Low complexity" evidence="1">
    <location>
        <begin position="17"/>
        <end position="28"/>
    </location>
</feature>
<gene>
    <name evidence="2" type="ORF">FHR80_004234</name>
</gene>
<dbReference type="GO" id="GO:0003913">
    <property type="term" value="F:DNA photolyase activity"/>
    <property type="evidence" value="ECO:0007669"/>
    <property type="project" value="TreeGrafter"/>
</dbReference>
<feature type="region of interest" description="Disordered" evidence="1">
    <location>
        <begin position="1"/>
        <end position="41"/>
    </location>
</feature>
<dbReference type="PANTHER" id="PTHR37822">
    <property type="entry name" value="SPORE PHOTOPRODUCT LYASE-RELATED"/>
    <property type="match status" value="1"/>
</dbReference>
<dbReference type="Gene3D" id="3.80.30.30">
    <property type="match status" value="1"/>
</dbReference>
<organism evidence="2 3">
    <name type="scientific">Cellulomonas cellasea</name>
    <dbReference type="NCBI Taxonomy" id="43670"/>
    <lineage>
        <taxon>Bacteria</taxon>
        <taxon>Bacillati</taxon>
        <taxon>Actinomycetota</taxon>
        <taxon>Actinomycetes</taxon>
        <taxon>Micrococcales</taxon>
        <taxon>Cellulomonadaceae</taxon>
        <taxon>Cellulomonas</taxon>
    </lineage>
</organism>
<proteinExistence type="predicted"/>
<reference evidence="2 3" key="2">
    <citation type="submission" date="2020-08" db="EMBL/GenBank/DDBJ databases">
        <authorList>
            <person name="Partida-Martinez L."/>
            <person name="Huntemann M."/>
            <person name="Clum A."/>
            <person name="Wang J."/>
            <person name="Palaniappan K."/>
            <person name="Ritter S."/>
            <person name="Chen I.-M."/>
            <person name="Stamatis D."/>
            <person name="Reddy T."/>
            <person name="O'Malley R."/>
            <person name="Daum C."/>
            <person name="Shapiro N."/>
            <person name="Ivanova N."/>
            <person name="Kyrpides N."/>
            <person name="Woyke T."/>
        </authorList>
    </citation>
    <scope>NUCLEOTIDE SEQUENCE [LARGE SCALE GENOMIC DNA]</scope>
    <source>
        <strain evidence="2 3">RAS26</strain>
    </source>
</reference>
<dbReference type="InterPro" id="IPR023805">
    <property type="entry name" value="Uncharacterised_Spl-rel"/>
</dbReference>
<dbReference type="Gene3D" id="3.40.50.12110">
    <property type="match status" value="1"/>
</dbReference>
<evidence type="ECO:0000256" key="1">
    <source>
        <dbReference type="SAM" id="MobiDB-lite"/>
    </source>
</evidence>
<dbReference type="InterPro" id="IPR049539">
    <property type="entry name" value="SPL"/>
</dbReference>
<comment type="caution">
    <text evidence="2">The sequence shown here is derived from an EMBL/GenBank/DDBJ whole genome shotgun (WGS) entry which is preliminary data.</text>
</comment>
<dbReference type="Pfam" id="PF20903">
    <property type="entry name" value="SPL"/>
    <property type="match status" value="1"/>
</dbReference>
<dbReference type="EMBL" id="JACHVX010000008">
    <property type="protein sequence ID" value="MBB2925294.1"/>
    <property type="molecule type" value="Genomic_DNA"/>
</dbReference>
<feature type="compositionally biased region" description="Pro residues" evidence="1">
    <location>
        <begin position="29"/>
        <end position="39"/>
    </location>
</feature>
<evidence type="ECO:0000313" key="3">
    <source>
        <dbReference type="Proteomes" id="UP000518206"/>
    </source>
</evidence>
<dbReference type="Proteomes" id="UP000518206">
    <property type="component" value="Unassembled WGS sequence"/>
</dbReference>
<accession>A0A7W4UJZ8</accession>
<dbReference type="GO" id="GO:1904047">
    <property type="term" value="F:S-adenosyl-L-methionine binding"/>
    <property type="evidence" value="ECO:0007669"/>
    <property type="project" value="TreeGrafter"/>
</dbReference>
<dbReference type="FunFam" id="3.40.50.12110:FF:000002">
    <property type="entry name" value="Spore photoproduct lyase"/>
    <property type="match status" value="1"/>
</dbReference>
<dbReference type="GO" id="GO:0042601">
    <property type="term" value="C:endospore-forming forespore"/>
    <property type="evidence" value="ECO:0007669"/>
    <property type="project" value="TreeGrafter"/>
</dbReference>
<protein>
    <submittedName>
        <fullName evidence="2">Spore photoproduct lyase family protein</fullName>
    </submittedName>
</protein>
<dbReference type="GO" id="GO:0051539">
    <property type="term" value="F:4 iron, 4 sulfur cluster binding"/>
    <property type="evidence" value="ECO:0007669"/>
    <property type="project" value="TreeGrafter"/>
</dbReference>
<keyword evidence="2" id="KW-0456">Lyase</keyword>
<sequence length="390" mass="43396">MTTPTPSAHRPDALTGTTAAMPPAVLAPTPTPTPTPSRPRPLLDVRRIYVEPEAAELPRGREVLARWPDAERVEVASHWNIPELHGDEANVDRWVRIKTEALVLGVKKSLAARPNGRSSDFVAPSTANGCAMACAYCYVPRRKGYSNPITVFANIDRITGYLARHVARQGVKAEPNQCDPHAWVYDIGENSDCSVDATVSDNVRDLVDLFRGLPTAKASFATKHVNRDLLDWDPRGRTRVRFSLMPDRVARLVDVRTSRVAERIAAIDDFVEAGYEVHLNFSPVIVHDGWLADWAELLDQVEAGIGAKAKAQLACEVIMLTHNEALHEVNLGWHPKAEQVLWRPDLQQPKRSETGGWNVRYRTGDKGRYVAALTDLIAERLPSCRVRYAF</sequence>
<evidence type="ECO:0000313" key="2">
    <source>
        <dbReference type="EMBL" id="MBB2925294.1"/>
    </source>
</evidence>
<dbReference type="NCBIfam" id="TIGR03886">
    <property type="entry name" value="lyase_spl_fam"/>
    <property type="match status" value="1"/>
</dbReference>
<dbReference type="AlphaFoldDB" id="A0A7W4UJZ8"/>
<name>A0A7W4UJZ8_9CELL</name>